<evidence type="ECO:0008006" key="3">
    <source>
        <dbReference type="Google" id="ProtNLM"/>
    </source>
</evidence>
<organism evidence="1 2">
    <name type="scientific">Oceanibaculum indicum P24</name>
    <dbReference type="NCBI Taxonomy" id="1207063"/>
    <lineage>
        <taxon>Bacteria</taxon>
        <taxon>Pseudomonadati</taxon>
        <taxon>Pseudomonadota</taxon>
        <taxon>Alphaproteobacteria</taxon>
        <taxon>Rhodospirillales</taxon>
        <taxon>Oceanibaculaceae</taxon>
        <taxon>Oceanibaculum</taxon>
    </lineage>
</organism>
<keyword evidence="2" id="KW-1185">Reference proteome</keyword>
<evidence type="ECO:0000313" key="2">
    <source>
        <dbReference type="Proteomes" id="UP000006746"/>
    </source>
</evidence>
<dbReference type="InterPro" id="IPR009279">
    <property type="entry name" value="Portal_Mu"/>
</dbReference>
<gene>
    <name evidence="1" type="ORF">P24_02726</name>
</gene>
<dbReference type="RefSeq" id="WP_008943162.1">
    <property type="nucleotide sequence ID" value="NZ_AMRL01000002.1"/>
</dbReference>
<comment type="caution">
    <text evidence="1">The sequence shown here is derived from an EMBL/GenBank/DDBJ whole genome shotgun (WGS) entry which is preliminary data.</text>
</comment>
<dbReference type="AlphaFoldDB" id="K2K6D8"/>
<dbReference type="Pfam" id="PF06074">
    <property type="entry name" value="Portal_Mu"/>
    <property type="match status" value="1"/>
</dbReference>
<accession>K2K6D8</accession>
<reference evidence="1 2" key="1">
    <citation type="journal article" date="2012" name="J. Bacteriol.">
        <title>Genome Sequence of Oceanibaculum indicum Type Strain P24.</title>
        <authorList>
            <person name="Lai Q."/>
            <person name="Shao Z."/>
        </authorList>
    </citation>
    <scope>NUCLEOTIDE SEQUENCE [LARGE SCALE GENOMIC DNA]</scope>
    <source>
        <strain evidence="1 2">P24</strain>
    </source>
</reference>
<proteinExistence type="predicted"/>
<dbReference type="PATRIC" id="fig|1207063.3.peg.553"/>
<dbReference type="STRING" id="1207063.P24_02726"/>
<name>K2K6D8_9PROT</name>
<sequence length="506" mass="55517">MARQPRQKQAGKVVVMPPDRREIATVYNDVTAPLNGYVMQPRDDVLVSRGRGRGLAIYRDLMRDPHVKAVMRKRILAVIAREWTVEPASDRPEDEAAAELVRAALLRFPFDKTCKGLLQAIRDGYAVAEVIWAPVTIEGRTWVLPQAVKPKNASRFVFGPAGDLRLLTWSNMLQGEELPPRKFVVTRDGEEETEDPYGLGLGNALFWPVFFKRKGVGYWLTFADKFGAPTSVGTYPAGATDEEQLKLLEALRALAQDTGVVIPEGMEIRFLEAQRSGTVNTYEQLARWCDEQISEAVLGETLSTNIGDTGSRAASETHNEVRAELTDADADLLCGALNDQLVRWIVEINLPSATPPSLWRHSADDEDLSVRATRDKTICEMGFEPSLDYIHETYGGEWQKKAAPVAPKPGAVPAPEAVADPAAFAEEERDAADELADQLDDASAGMQARQVDIIRAALDESASLAEFSEKLLALYPSLPSAEFARLMGEALTAAELSGRADILDGN</sequence>
<dbReference type="EMBL" id="AMRL01000002">
    <property type="protein sequence ID" value="EKE78439.1"/>
    <property type="molecule type" value="Genomic_DNA"/>
</dbReference>
<evidence type="ECO:0000313" key="1">
    <source>
        <dbReference type="EMBL" id="EKE78439.1"/>
    </source>
</evidence>
<protein>
    <recommendedName>
        <fullName evidence="3">Mu-like prophage FluMu protein gp29</fullName>
    </recommendedName>
</protein>
<dbReference type="Proteomes" id="UP000006746">
    <property type="component" value="Unassembled WGS sequence"/>
</dbReference>
<dbReference type="eggNOG" id="COG4383">
    <property type="taxonomic scope" value="Bacteria"/>
</dbReference>